<feature type="domain" description="G-protein coupled receptors family 1 profile" evidence="10">
    <location>
        <begin position="141"/>
        <end position="405"/>
    </location>
</feature>
<evidence type="ECO:0000256" key="9">
    <source>
        <dbReference type="SAM" id="Phobius"/>
    </source>
</evidence>
<feature type="transmembrane region" description="Helical" evidence="9">
    <location>
        <begin position="287"/>
        <end position="315"/>
    </location>
</feature>
<gene>
    <name evidence="11" type="ORF">niasHT_006415</name>
</gene>
<feature type="transmembrane region" description="Helical" evidence="9">
    <location>
        <begin position="239"/>
        <end position="259"/>
    </location>
</feature>
<keyword evidence="5 9" id="KW-0472">Membrane</keyword>
<comment type="caution">
    <text evidence="11">The sequence shown here is derived from an EMBL/GenBank/DDBJ whole genome shotgun (WGS) entry which is preliminary data.</text>
</comment>
<dbReference type="PANTHER" id="PTHR24235:SF18">
    <property type="entry name" value="G-PROTEIN COUPLED RECEPTORS FAMILY 1 PROFILE DOMAIN-CONTAINING PROTEIN"/>
    <property type="match status" value="1"/>
</dbReference>
<evidence type="ECO:0000259" key="10">
    <source>
        <dbReference type="PROSITE" id="PS50262"/>
    </source>
</evidence>
<dbReference type="PANTHER" id="PTHR24235">
    <property type="entry name" value="NEUROPEPTIDE Y RECEPTOR"/>
    <property type="match status" value="1"/>
</dbReference>
<evidence type="ECO:0000313" key="11">
    <source>
        <dbReference type="EMBL" id="KAL3123015.1"/>
    </source>
</evidence>
<protein>
    <recommendedName>
        <fullName evidence="10">G-protein coupled receptors family 1 profile domain-containing protein</fullName>
    </recommendedName>
</protein>
<dbReference type="SUPFAM" id="SSF81321">
    <property type="entry name" value="Family A G protein-coupled receptor-like"/>
    <property type="match status" value="1"/>
</dbReference>
<dbReference type="PROSITE" id="PS00237">
    <property type="entry name" value="G_PROTEIN_RECEP_F1_1"/>
    <property type="match status" value="1"/>
</dbReference>
<dbReference type="InterPro" id="IPR017452">
    <property type="entry name" value="GPCR_Rhodpsn_7TM"/>
</dbReference>
<evidence type="ECO:0000256" key="8">
    <source>
        <dbReference type="RuleBase" id="RU000688"/>
    </source>
</evidence>
<keyword evidence="12" id="KW-1185">Reference proteome</keyword>
<dbReference type="GO" id="GO:0004930">
    <property type="term" value="F:G protein-coupled receptor activity"/>
    <property type="evidence" value="ECO:0007669"/>
    <property type="project" value="UniProtKB-KW"/>
</dbReference>
<keyword evidence="6 8" id="KW-0675">Receptor</keyword>
<dbReference type="CDD" id="cd15203">
    <property type="entry name" value="7tmA_NPYR-like"/>
    <property type="match status" value="1"/>
</dbReference>
<reference evidence="11 12" key="1">
    <citation type="submission" date="2024-10" db="EMBL/GenBank/DDBJ databases">
        <authorList>
            <person name="Kim D."/>
        </authorList>
    </citation>
    <scope>NUCLEOTIDE SEQUENCE [LARGE SCALE GENOMIC DNA]</scope>
    <source>
        <strain evidence="11">BH-2024</strain>
    </source>
</reference>
<keyword evidence="4 8" id="KW-0297">G-protein coupled receptor</keyword>
<evidence type="ECO:0000313" key="12">
    <source>
        <dbReference type="Proteomes" id="UP001620626"/>
    </source>
</evidence>
<dbReference type="GO" id="GO:0016020">
    <property type="term" value="C:membrane"/>
    <property type="evidence" value="ECO:0007669"/>
    <property type="project" value="UniProtKB-SubCell"/>
</dbReference>
<name>A0ABD2M647_9BILA</name>
<evidence type="ECO:0000256" key="5">
    <source>
        <dbReference type="ARBA" id="ARBA00023136"/>
    </source>
</evidence>
<comment type="similarity">
    <text evidence="8">Belongs to the G-protein coupled receptor 1 family.</text>
</comment>
<organism evidence="11 12">
    <name type="scientific">Heterodera trifolii</name>
    <dbReference type="NCBI Taxonomy" id="157864"/>
    <lineage>
        <taxon>Eukaryota</taxon>
        <taxon>Metazoa</taxon>
        <taxon>Ecdysozoa</taxon>
        <taxon>Nematoda</taxon>
        <taxon>Chromadorea</taxon>
        <taxon>Rhabditida</taxon>
        <taxon>Tylenchina</taxon>
        <taxon>Tylenchomorpha</taxon>
        <taxon>Tylenchoidea</taxon>
        <taxon>Heteroderidae</taxon>
        <taxon>Heteroderinae</taxon>
        <taxon>Heterodera</taxon>
    </lineage>
</organism>
<proteinExistence type="inferred from homology"/>
<keyword evidence="2 8" id="KW-0812">Transmembrane</keyword>
<dbReference type="EMBL" id="JBICBT010000115">
    <property type="protein sequence ID" value="KAL3123015.1"/>
    <property type="molecule type" value="Genomic_DNA"/>
</dbReference>
<dbReference type="Pfam" id="PF00001">
    <property type="entry name" value="7tm_1"/>
    <property type="match status" value="1"/>
</dbReference>
<dbReference type="Proteomes" id="UP001620626">
    <property type="component" value="Unassembled WGS sequence"/>
</dbReference>
<evidence type="ECO:0000256" key="2">
    <source>
        <dbReference type="ARBA" id="ARBA00022692"/>
    </source>
</evidence>
<dbReference type="Gene3D" id="1.20.1070.10">
    <property type="entry name" value="Rhodopsin 7-helix transmembrane proteins"/>
    <property type="match status" value="1"/>
</dbReference>
<keyword evidence="7 8" id="KW-0807">Transducer</keyword>
<dbReference type="InterPro" id="IPR000276">
    <property type="entry name" value="GPCR_Rhodpsn"/>
</dbReference>
<evidence type="ECO:0000256" key="1">
    <source>
        <dbReference type="ARBA" id="ARBA00004141"/>
    </source>
</evidence>
<sequence>MLTKNGHFVAALATDRHRAKLSKSSFRISPAICAIPGGEPNDQKRINGQKKLSLKDLMTFSDGQTLSPLPMATEGASLEERLFLSNLSLADEFDVSMAFFNECVDMNHFLWEFQRDPTSRPITAAIFAVVYSLIVLVGVSGNICVLLSIGRTRSLQTVSNLFIFALSCSDIVVCCVSATFTPYTAFTKVWVFGVALCSLANFTAGTSLCFSIFVLAAISVDRFLLIRFPLNNQLRHNHALLIIPILCLFAMFVSFPMIFTQKLLRMEGYCGEFCVEDWGTNELYREIYGTILLIVQFFVPLLIITICYIGISVRLNRNILLRRKKMGNSWLRHRQSMADRRRQRTNRMFILMVCAFVLSWIWFILFNLLRDLGLLPYFIREQEFLYGIITHAIAMTSTIWNPILYALLNFQLRSAFLRLVPENARKFMAKRKFGQLGSKSKLTPKDAKLVAPTLLMASIGQQKHRQTTIALTATSPLVVPT</sequence>
<accession>A0ABD2M647</accession>
<evidence type="ECO:0000256" key="3">
    <source>
        <dbReference type="ARBA" id="ARBA00022989"/>
    </source>
</evidence>
<evidence type="ECO:0000256" key="4">
    <source>
        <dbReference type="ARBA" id="ARBA00023040"/>
    </source>
</evidence>
<dbReference type="AlphaFoldDB" id="A0ABD2M647"/>
<feature type="transmembrane region" description="Helical" evidence="9">
    <location>
        <begin position="189"/>
        <end position="218"/>
    </location>
</feature>
<feature type="transmembrane region" description="Helical" evidence="9">
    <location>
        <begin position="384"/>
        <end position="408"/>
    </location>
</feature>
<dbReference type="PROSITE" id="PS50262">
    <property type="entry name" value="G_PROTEIN_RECEP_F1_2"/>
    <property type="match status" value="1"/>
</dbReference>
<evidence type="ECO:0000256" key="7">
    <source>
        <dbReference type="ARBA" id="ARBA00023224"/>
    </source>
</evidence>
<dbReference type="PRINTS" id="PR00237">
    <property type="entry name" value="GPCRRHODOPSN"/>
</dbReference>
<feature type="transmembrane region" description="Helical" evidence="9">
    <location>
        <begin position="349"/>
        <end position="369"/>
    </location>
</feature>
<keyword evidence="3 9" id="KW-1133">Transmembrane helix</keyword>
<comment type="subcellular location">
    <subcellularLocation>
        <location evidence="1">Membrane</location>
        <topology evidence="1">Multi-pass membrane protein</topology>
    </subcellularLocation>
</comment>
<feature type="transmembrane region" description="Helical" evidence="9">
    <location>
        <begin position="124"/>
        <end position="149"/>
    </location>
</feature>
<evidence type="ECO:0000256" key="6">
    <source>
        <dbReference type="ARBA" id="ARBA00023170"/>
    </source>
</evidence>
<feature type="transmembrane region" description="Helical" evidence="9">
    <location>
        <begin position="161"/>
        <end position="183"/>
    </location>
</feature>